<organism evidence="3 4">
    <name type="scientific">Gekko japonicus</name>
    <name type="common">Schlegel's Japanese gecko</name>
    <dbReference type="NCBI Taxonomy" id="146911"/>
    <lineage>
        <taxon>Eukaryota</taxon>
        <taxon>Metazoa</taxon>
        <taxon>Chordata</taxon>
        <taxon>Craniata</taxon>
        <taxon>Vertebrata</taxon>
        <taxon>Euteleostomi</taxon>
        <taxon>Lepidosauria</taxon>
        <taxon>Squamata</taxon>
        <taxon>Bifurcata</taxon>
        <taxon>Gekkota</taxon>
        <taxon>Gekkonidae</taxon>
        <taxon>Gekkoninae</taxon>
        <taxon>Gekko</taxon>
    </lineage>
</organism>
<dbReference type="SUPFAM" id="SSF47986">
    <property type="entry name" value="DEATH domain"/>
    <property type="match status" value="1"/>
</dbReference>
<dbReference type="PANTHER" id="PTHR28336:SF4">
    <property type="entry name" value="DEATH DOMAIN-CONTAINING PROTEIN 1"/>
    <property type="match status" value="1"/>
</dbReference>
<dbReference type="InterPro" id="IPR000488">
    <property type="entry name" value="Death_dom"/>
</dbReference>
<dbReference type="InterPro" id="IPR011029">
    <property type="entry name" value="DEATH-like_dom_sf"/>
</dbReference>
<evidence type="ECO:0000256" key="1">
    <source>
        <dbReference type="SAM" id="MobiDB-lite"/>
    </source>
</evidence>
<accession>A0ABM1KIY2</accession>
<evidence type="ECO:0000313" key="3">
    <source>
        <dbReference type="Proteomes" id="UP000694871"/>
    </source>
</evidence>
<gene>
    <name evidence="4" type="primary">DTHD1</name>
</gene>
<dbReference type="RefSeq" id="XP_015273669.1">
    <property type="nucleotide sequence ID" value="XM_015418183.1"/>
</dbReference>
<feature type="region of interest" description="Disordered" evidence="1">
    <location>
        <begin position="335"/>
        <end position="361"/>
    </location>
</feature>
<feature type="compositionally biased region" description="Basic and acidic residues" evidence="1">
    <location>
        <begin position="61"/>
        <end position="72"/>
    </location>
</feature>
<feature type="compositionally biased region" description="Basic and acidic residues" evidence="1">
    <location>
        <begin position="340"/>
        <end position="353"/>
    </location>
</feature>
<sequence>MDLEDIPGNSEEDVTASIKLEKIPGERLGKIPDLEKQMERKEVPKQTGNGKRRRKAKRSRKERDVNPKEKSNESGQSNREGEFGSTELEDIDPTNTAKLFSGRSEEEESQSDWMTKEFLVEVKDSSEPEVACCITAPRAILENLVIRAVNDLSSLVVDDAEELVSNVISTEFLQNGPTILPPVTMVIPFNSRYRGMYKDIMVKVTDMNFQSSYLTPVSLEGHQGNHKGSFAEIKTSQLGTFSVVSGLKLETLTIPREGLSRKLSMDPRISFDFPLSTFDSCVTMHLKVQPIEPSILSLLKMKQDMYHSVVSTSPLVHLQHPSAQPFNKSVTVILPCPPNPEKKRDGDETDHGRATSASIHRRASVHHFRSKAYNNLPLQAVRNILKKLMAMSASPRKQGEHLNESLKLLGYRSKEEEWTLLDEVTVRNVRSGLVSFELNEHLERFTVIRQSSAMDKAHLAHLVRHLEEDTHNTMANVVLYQNKEDPYKIVVLLVPSKELNLALQSLREEGYSGPPEPSPQFRLKEGEQVHLRFSGNISASDDGVTTGKTYTLSFHAQRKPRLALQIKEVDEYGNYSSPHFKGTALCYKVSKEVIAKNVVQPLLPQDYQHQDPVCKLALTLPKKDKIISRPQSTKRISRDSSEALWDSLLHWLSGELSEDNASSLVLFLPLHRSTLQFIKLKCPDNRTEQIYEVLCFWNRNLRRSADKPQLLTRYLCKIGRSDLAEDLRFRWENKVFPRNTLWLQSYI</sequence>
<name>A0ABM1KIY2_GEKJA</name>
<dbReference type="Gene3D" id="1.10.533.10">
    <property type="entry name" value="Death Domain, Fas"/>
    <property type="match status" value="1"/>
</dbReference>
<feature type="compositionally biased region" description="Basic and acidic residues" evidence="1">
    <location>
        <begin position="19"/>
        <end position="44"/>
    </location>
</feature>
<feature type="domain" description="Death" evidence="2">
    <location>
        <begin position="652"/>
        <end position="728"/>
    </location>
</feature>
<proteinExistence type="predicted"/>
<dbReference type="PANTHER" id="PTHR28336">
    <property type="entry name" value="BA1-643"/>
    <property type="match status" value="1"/>
</dbReference>
<keyword evidence="3" id="KW-1185">Reference proteome</keyword>
<protein>
    <submittedName>
        <fullName evidence="4">Death domain-containing protein 1</fullName>
    </submittedName>
</protein>
<reference evidence="4" key="1">
    <citation type="submission" date="2025-08" db="UniProtKB">
        <authorList>
            <consortium name="RefSeq"/>
        </authorList>
    </citation>
    <scope>IDENTIFICATION</scope>
</reference>
<evidence type="ECO:0000313" key="4">
    <source>
        <dbReference type="RefSeq" id="XP_015273669.1"/>
    </source>
</evidence>
<feature type="region of interest" description="Disordered" evidence="1">
    <location>
        <begin position="1"/>
        <end position="112"/>
    </location>
</feature>
<dbReference type="Proteomes" id="UP000694871">
    <property type="component" value="Unplaced"/>
</dbReference>
<dbReference type="Gene3D" id="2.60.220.30">
    <property type="match status" value="1"/>
</dbReference>
<dbReference type="GeneID" id="107116281"/>
<evidence type="ECO:0000259" key="2">
    <source>
        <dbReference type="Pfam" id="PF00531"/>
    </source>
</evidence>
<feature type="compositionally biased region" description="Basic residues" evidence="1">
    <location>
        <begin position="50"/>
        <end position="60"/>
    </location>
</feature>
<dbReference type="Pfam" id="PF00531">
    <property type="entry name" value="Death"/>
    <property type="match status" value="1"/>
</dbReference>
<feature type="compositionally biased region" description="Acidic residues" evidence="1">
    <location>
        <begin position="1"/>
        <end position="14"/>
    </location>
</feature>